<dbReference type="PANTHER" id="PTHR18952:SF141">
    <property type="entry name" value="CARBONIC ANHYDRASE"/>
    <property type="match status" value="1"/>
</dbReference>
<dbReference type="GO" id="GO:0004089">
    <property type="term" value="F:carbonate dehydratase activity"/>
    <property type="evidence" value="ECO:0007669"/>
    <property type="project" value="UniProtKB-EC"/>
</dbReference>
<name>A0A7M5VAL9_9CNID</name>
<dbReference type="GeneID" id="136819537"/>
<evidence type="ECO:0000256" key="3">
    <source>
        <dbReference type="ARBA" id="ARBA00012925"/>
    </source>
</evidence>
<protein>
    <recommendedName>
        <fullName evidence="3">carbonic anhydrase</fullName>
        <ecNumber evidence="3">4.2.1.1</ecNumber>
    </recommendedName>
</protein>
<keyword evidence="6" id="KW-0456">Lyase</keyword>
<comment type="catalytic activity">
    <reaction evidence="7">
        <text>hydrogencarbonate + H(+) = CO2 + H2O</text>
        <dbReference type="Rhea" id="RHEA:10748"/>
        <dbReference type="ChEBI" id="CHEBI:15377"/>
        <dbReference type="ChEBI" id="CHEBI:15378"/>
        <dbReference type="ChEBI" id="CHEBI:16526"/>
        <dbReference type="ChEBI" id="CHEBI:17544"/>
        <dbReference type="EC" id="4.2.1.1"/>
    </reaction>
</comment>
<dbReference type="InterPro" id="IPR023561">
    <property type="entry name" value="Carbonic_anhydrase_a-class"/>
</dbReference>
<dbReference type="OrthoDB" id="429145at2759"/>
<organism evidence="9 10">
    <name type="scientific">Clytia hemisphaerica</name>
    <dbReference type="NCBI Taxonomy" id="252671"/>
    <lineage>
        <taxon>Eukaryota</taxon>
        <taxon>Metazoa</taxon>
        <taxon>Cnidaria</taxon>
        <taxon>Hydrozoa</taxon>
        <taxon>Hydroidolina</taxon>
        <taxon>Leptothecata</taxon>
        <taxon>Obeliida</taxon>
        <taxon>Clytiidae</taxon>
        <taxon>Clytia</taxon>
    </lineage>
</organism>
<keyword evidence="4" id="KW-0479">Metal-binding</keyword>
<dbReference type="CDD" id="cd00326">
    <property type="entry name" value="alpha_CA"/>
    <property type="match status" value="1"/>
</dbReference>
<evidence type="ECO:0000256" key="5">
    <source>
        <dbReference type="ARBA" id="ARBA00022833"/>
    </source>
</evidence>
<evidence type="ECO:0000259" key="8">
    <source>
        <dbReference type="PROSITE" id="PS51144"/>
    </source>
</evidence>
<sequence length="278" mass="31293">MAAWDYSSKNGQHKWGVHCKIGTRQSPIDIVHKDTTFDDQLNINPLDVNQEVGCSFTVLNKGVNISFSPKEVNGEAKISGGPLASIYRFKECHFHWGRNATPGSEHLINGDRSEAELHLVHFKEEEENPLESGNGLSVLGIRLVVSDQTNPELKKLLKLFKDANFKGDQKESGDVIKIYQILSDIRGKFYTYDGSLTTPPLAECVKWIVFSEPVTISREDFDISFAAVYAVNRGEESNEYYDPFTRSDCCTCGEKPKIGDNYRDICDLNGRKVTRSFK</sequence>
<proteinExistence type="inferred from homology"/>
<evidence type="ECO:0000256" key="2">
    <source>
        <dbReference type="ARBA" id="ARBA00010718"/>
    </source>
</evidence>
<reference evidence="9" key="1">
    <citation type="submission" date="2021-01" db="UniProtKB">
        <authorList>
            <consortium name="EnsemblMetazoa"/>
        </authorList>
    </citation>
    <scope>IDENTIFICATION</scope>
</reference>
<evidence type="ECO:0000256" key="1">
    <source>
        <dbReference type="ARBA" id="ARBA00001947"/>
    </source>
</evidence>
<dbReference type="EC" id="4.2.1.1" evidence="3"/>
<evidence type="ECO:0000313" key="10">
    <source>
        <dbReference type="Proteomes" id="UP000594262"/>
    </source>
</evidence>
<dbReference type="EnsemblMetazoa" id="CLYHEMT006850.1">
    <property type="protein sequence ID" value="CLYHEMP006850.1"/>
    <property type="gene ID" value="CLYHEMG006850"/>
</dbReference>
<evidence type="ECO:0000256" key="4">
    <source>
        <dbReference type="ARBA" id="ARBA00022723"/>
    </source>
</evidence>
<dbReference type="InterPro" id="IPR001148">
    <property type="entry name" value="CA_dom"/>
</dbReference>
<dbReference type="GO" id="GO:0005737">
    <property type="term" value="C:cytoplasm"/>
    <property type="evidence" value="ECO:0007669"/>
    <property type="project" value="TreeGrafter"/>
</dbReference>
<dbReference type="RefSeq" id="XP_066931873.1">
    <property type="nucleotide sequence ID" value="XM_067075772.1"/>
</dbReference>
<comment type="similarity">
    <text evidence="2">Belongs to the alpha-carbonic anhydrase family.</text>
</comment>
<dbReference type="AlphaFoldDB" id="A0A7M5VAL9"/>
<dbReference type="SMART" id="SM01057">
    <property type="entry name" value="Carb_anhydrase"/>
    <property type="match status" value="1"/>
</dbReference>
<keyword evidence="5" id="KW-0862">Zinc</keyword>
<dbReference type="GO" id="GO:0008270">
    <property type="term" value="F:zinc ion binding"/>
    <property type="evidence" value="ECO:0007669"/>
    <property type="project" value="InterPro"/>
</dbReference>
<dbReference type="SUPFAM" id="SSF51069">
    <property type="entry name" value="Carbonic anhydrase"/>
    <property type="match status" value="1"/>
</dbReference>
<evidence type="ECO:0000256" key="7">
    <source>
        <dbReference type="ARBA" id="ARBA00048348"/>
    </source>
</evidence>
<dbReference type="Gene3D" id="3.10.200.10">
    <property type="entry name" value="Alpha carbonic anhydrase"/>
    <property type="match status" value="1"/>
</dbReference>
<dbReference type="PANTHER" id="PTHR18952">
    <property type="entry name" value="CARBONIC ANHYDRASE"/>
    <property type="match status" value="1"/>
</dbReference>
<dbReference type="Proteomes" id="UP000594262">
    <property type="component" value="Unplaced"/>
</dbReference>
<accession>A0A7M5VAL9</accession>
<keyword evidence="10" id="KW-1185">Reference proteome</keyword>
<dbReference type="InterPro" id="IPR036398">
    <property type="entry name" value="CA_dom_sf"/>
</dbReference>
<comment type="cofactor">
    <cofactor evidence="1">
        <name>Zn(2+)</name>
        <dbReference type="ChEBI" id="CHEBI:29105"/>
    </cofactor>
</comment>
<evidence type="ECO:0000256" key="6">
    <source>
        <dbReference type="ARBA" id="ARBA00023239"/>
    </source>
</evidence>
<feature type="domain" description="Alpha-carbonic anhydrase" evidence="8">
    <location>
        <begin position="2"/>
        <end position="277"/>
    </location>
</feature>
<dbReference type="Pfam" id="PF00194">
    <property type="entry name" value="Carb_anhydrase"/>
    <property type="match status" value="1"/>
</dbReference>
<dbReference type="PROSITE" id="PS51144">
    <property type="entry name" value="ALPHA_CA_2"/>
    <property type="match status" value="1"/>
</dbReference>
<evidence type="ECO:0000313" key="9">
    <source>
        <dbReference type="EnsemblMetazoa" id="CLYHEMP006850.1"/>
    </source>
</evidence>